<dbReference type="GO" id="GO:0030170">
    <property type="term" value="F:pyridoxal phosphate binding"/>
    <property type="evidence" value="ECO:0007669"/>
    <property type="project" value="InterPro"/>
</dbReference>
<dbReference type="AlphaFoldDB" id="A0A3B0U4E3"/>
<dbReference type="InterPro" id="IPR015424">
    <property type="entry name" value="PyrdxlP-dep_Trfase"/>
</dbReference>
<dbReference type="Gene3D" id="3.40.640.10">
    <property type="entry name" value="Type I PLP-dependent aspartate aminotransferase-like (Major domain)"/>
    <property type="match status" value="1"/>
</dbReference>
<keyword evidence="3 7" id="KW-0032">Aminotransferase</keyword>
<evidence type="ECO:0000256" key="5">
    <source>
        <dbReference type="ARBA" id="ARBA00022898"/>
    </source>
</evidence>
<protein>
    <submittedName>
        <fullName evidence="7">Aspartate aminotransferase</fullName>
        <ecNumber evidence="7">2.6.1.1</ecNumber>
    </submittedName>
</protein>
<dbReference type="PROSITE" id="PS00105">
    <property type="entry name" value="AA_TRANSFER_CLASS_1"/>
    <property type="match status" value="1"/>
</dbReference>
<organism evidence="7">
    <name type="scientific">hydrothermal vent metagenome</name>
    <dbReference type="NCBI Taxonomy" id="652676"/>
    <lineage>
        <taxon>unclassified sequences</taxon>
        <taxon>metagenomes</taxon>
        <taxon>ecological metagenomes</taxon>
    </lineage>
</organism>
<dbReference type="PRINTS" id="PR00753">
    <property type="entry name" value="ACCSYNTHASE"/>
</dbReference>
<dbReference type="InterPro" id="IPR050596">
    <property type="entry name" value="AspAT/PAT-like"/>
</dbReference>
<keyword evidence="5" id="KW-0663">Pyridoxal phosphate</keyword>
<accession>A0A3B0U4E3</accession>
<dbReference type="FunFam" id="3.40.640.10:FF:000033">
    <property type="entry name" value="Aspartate aminotransferase"/>
    <property type="match status" value="1"/>
</dbReference>
<dbReference type="InterPro" id="IPR004839">
    <property type="entry name" value="Aminotransferase_I/II_large"/>
</dbReference>
<dbReference type="EMBL" id="UOEO01000007">
    <property type="protein sequence ID" value="VAW14286.1"/>
    <property type="molecule type" value="Genomic_DNA"/>
</dbReference>
<sequence length="400" mass="42751">MQLLSKALERVLPSSTVGISQKARQMQRAGHDVISLSAGEPDFDTPDHIKQAAKAAIDAGETKYTDIDGIFELRQAVADKFARDNGLDVSASDCFVASGGKQVIFNALMATLNPGDEVIIPAPYWVSYPDIVRLAGATPIFALSDQQSGFKLTPEVLQKAITGKTKWLILNSPSNPSGATYSGDELRELALILENHPDIHVLSDDIYEQLIYDGARFATIAEVAPFLAQRTLTVNGVSKSHAMTGWRIGYCCGPKPILDAMEKLQSQSTTNAASISQWAALAALNGDQGFLDQWRAIFQRRRDLVVARLNGIGGIDCLIPNGAFYVFPAIGALIGKTSAGGAEINSDQDFAAALLAENGVALVPGAAFGLAGHLRLSYAASSEQLTQALTRIEDFCARLV</sequence>
<dbReference type="InterPro" id="IPR015421">
    <property type="entry name" value="PyrdxlP-dep_Trfase_major"/>
</dbReference>
<dbReference type="Gene3D" id="3.90.1150.10">
    <property type="entry name" value="Aspartate Aminotransferase, domain 1"/>
    <property type="match status" value="1"/>
</dbReference>
<comment type="cofactor">
    <cofactor evidence="1">
        <name>pyridoxal 5'-phosphate</name>
        <dbReference type="ChEBI" id="CHEBI:597326"/>
    </cofactor>
</comment>
<dbReference type="GO" id="GO:0006520">
    <property type="term" value="P:amino acid metabolic process"/>
    <property type="evidence" value="ECO:0007669"/>
    <property type="project" value="InterPro"/>
</dbReference>
<keyword evidence="4 7" id="KW-0808">Transferase</keyword>
<evidence type="ECO:0000256" key="2">
    <source>
        <dbReference type="ARBA" id="ARBA00007441"/>
    </source>
</evidence>
<evidence type="ECO:0000256" key="4">
    <source>
        <dbReference type="ARBA" id="ARBA00022679"/>
    </source>
</evidence>
<evidence type="ECO:0000313" key="7">
    <source>
        <dbReference type="EMBL" id="VAW14286.1"/>
    </source>
</evidence>
<evidence type="ECO:0000256" key="3">
    <source>
        <dbReference type="ARBA" id="ARBA00022576"/>
    </source>
</evidence>
<dbReference type="PANTHER" id="PTHR46383">
    <property type="entry name" value="ASPARTATE AMINOTRANSFERASE"/>
    <property type="match status" value="1"/>
</dbReference>
<dbReference type="Pfam" id="PF00155">
    <property type="entry name" value="Aminotran_1_2"/>
    <property type="match status" value="1"/>
</dbReference>
<dbReference type="GO" id="GO:0004069">
    <property type="term" value="F:L-aspartate:2-oxoglutarate aminotransferase activity"/>
    <property type="evidence" value="ECO:0007669"/>
    <property type="project" value="UniProtKB-EC"/>
</dbReference>
<evidence type="ECO:0000256" key="1">
    <source>
        <dbReference type="ARBA" id="ARBA00001933"/>
    </source>
</evidence>
<comment type="similarity">
    <text evidence="2">Belongs to the class-I pyridoxal-phosphate-dependent aminotransferase family.</text>
</comment>
<dbReference type="EC" id="2.6.1.1" evidence="7"/>
<reference evidence="7" key="1">
    <citation type="submission" date="2018-06" db="EMBL/GenBank/DDBJ databases">
        <authorList>
            <person name="Zhirakovskaya E."/>
        </authorList>
    </citation>
    <scope>NUCLEOTIDE SEQUENCE</scope>
</reference>
<gene>
    <name evidence="7" type="ORF">MNBD_ALPHA12-2022</name>
</gene>
<dbReference type="InterPro" id="IPR004838">
    <property type="entry name" value="NHTrfase_class1_PyrdxlP-BS"/>
</dbReference>
<dbReference type="SUPFAM" id="SSF53383">
    <property type="entry name" value="PLP-dependent transferases"/>
    <property type="match status" value="1"/>
</dbReference>
<feature type="domain" description="Aminotransferase class I/classII large" evidence="6">
    <location>
        <begin position="32"/>
        <end position="392"/>
    </location>
</feature>
<dbReference type="CDD" id="cd00609">
    <property type="entry name" value="AAT_like"/>
    <property type="match status" value="1"/>
</dbReference>
<dbReference type="InterPro" id="IPR015422">
    <property type="entry name" value="PyrdxlP-dep_Trfase_small"/>
</dbReference>
<name>A0A3B0U4E3_9ZZZZ</name>
<proteinExistence type="inferred from homology"/>
<evidence type="ECO:0000259" key="6">
    <source>
        <dbReference type="Pfam" id="PF00155"/>
    </source>
</evidence>
<dbReference type="PANTHER" id="PTHR46383:SF1">
    <property type="entry name" value="ASPARTATE AMINOTRANSFERASE"/>
    <property type="match status" value="1"/>
</dbReference>